<keyword evidence="1" id="KW-0732">Signal</keyword>
<dbReference type="EMBL" id="JACXAI010000032">
    <property type="protein sequence ID" value="MBD1382494.1"/>
    <property type="molecule type" value="Genomic_DNA"/>
</dbReference>
<evidence type="ECO:0000313" key="3">
    <source>
        <dbReference type="Proteomes" id="UP000626844"/>
    </source>
</evidence>
<dbReference type="InterPro" id="IPR012674">
    <property type="entry name" value="Calycin"/>
</dbReference>
<dbReference type="RefSeq" id="WP_191160750.1">
    <property type="nucleotide sequence ID" value="NZ_JACXAI010000032.1"/>
</dbReference>
<evidence type="ECO:0000313" key="2">
    <source>
        <dbReference type="EMBL" id="MBD1382494.1"/>
    </source>
</evidence>
<reference evidence="2" key="1">
    <citation type="submission" date="2020-09" db="EMBL/GenBank/DDBJ databases">
        <title>A novel bacterium of genus Bacillus, isolated from South China Sea.</title>
        <authorList>
            <person name="Huang H."/>
            <person name="Mo K."/>
            <person name="Hu Y."/>
        </authorList>
    </citation>
    <scope>NUCLEOTIDE SEQUENCE</scope>
    <source>
        <strain evidence="2">IB182487</strain>
    </source>
</reference>
<sequence>MIKKLTIFAGLLMTSFLVGGCQSNEKRLDDTPFFYGTWDAGFFDGYEPSTVTFDENTITTKQSIDGRQVELPRTYEIVSQKSDGSIEMIFTGRPNPVTSTLIRNTDNTLTWNVFGQTKTMKRVEPK</sequence>
<dbReference type="Gene3D" id="2.40.128.20">
    <property type="match status" value="1"/>
</dbReference>
<gene>
    <name evidence="2" type="ORF">IC621_20020</name>
</gene>
<dbReference type="PROSITE" id="PS51257">
    <property type="entry name" value="PROKAR_LIPOPROTEIN"/>
    <property type="match status" value="1"/>
</dbReference>
<evidence type="ECO:0000256" key="1">
    <source>
        <dbReference type="SAM" id="SignalP"/>
    </source>
</evidence>
<comment type="caution">
    <text evidence="2">The sequence shown here is derived from an EMBL/GenBank/DDBJ whole genome shotgun (WGS) entry which is preliminary data.</text>
</comment>
<keyword evidence="3" id="KW-1185">Reference proteome</keyword>
<feature type="chain" id="PRO_5039181887" evidence="1">
    <location>
        <begin position="21"/>
        <end position="126"/>
    </location>
</feature>
<feature type="signal peptide" evidence="1">
    <location>
        <begin position="1"/>
        <end position="20"/>
    </location>
</feature>
<dbReference type="Pfam" id="PF11631">
    <property type="entry name" value="DUF3255"/>
    <property type="match status" value="1"/>
</dbReference>
<name>A0A926NIT9_9BACI</name>
<dbReference type="InterPro" id="IPR021664">
    <property type="entry name" value="DUF3255"/>
</dbReference>
<protein>
    <submittedName>
        <fullName evidence="2">DUF3255 family protein</fullName>
    </submittedName>
</protein>
<dbReference type="Proteomes" id="UP000626844">
    <property type="component" value="Unassembled WGS sequence"/>
</dbReference>
<dbReference type="SUPFAM" id="SSF50814">
    <property type="entry name" value="Lipocalins"/>
    <property type="match status" value="1"/>
</dbReference>
<proteinExistence type="predicted"/>
<organism evidence="2 3">
    <name type="scientific">Metabacillus arenae</name>
    <dbReference type="NCBI Taxonomy" id="2771434"/>
    <lineage>
        <taxon>Bacteria</taxon>
        <taxon>Bacillati</taxon>
        <taxon>Bacillota</taxon>
        <taxon>Bacilli</taxon>
        <taxon>Bacillales</taxon>
        <taxon>Bacillaceae</taxon>
        <taxon>Metabacillus</taxon>
    </lineage>
</organism>
<dbReference type="AlphaFoldDB" id="A0A926NIT9"/>
<accession>A0A926NIT9</accession>